<dbReference type="AlphaFoldDB" id="H6RLC9"/>
<dbReference type="InterPro" id="IPR025375">
    <property type="entry name" value="DUF4365"/>
</dbReference>
<dbReference type="HOGENOM" id="CLU_770895_0_0_11"/>
<reference evidence="3" key="2">
    <citation type="submission" date="2012-02" db="EMBL/GenBank/DDBJ databases">
        <title>Complete genome sequence of Blastococcus saxobsidens strain DD2.</title>
        <authorList>
            <person name="Genoscope."/>
        </authorList>
    </citation>
    <scope>NUCLEOTIDE SEQUENCE [LARGE SCALE GENOMIC DNA]</scope>
    <source>
        <strain evidence="3">DD2</strain>
    </source>
</reference>
<name>H6RLC9_BLASD</name>
<dbReference type="STRING" id="1146883.BLASA_1526"/>
<protein>
    <recommendedName>
        <fullName evidence="1">DUF4365 domain-containing protein</fullName>
    </recommendedName>
</protein>
<evidence type="ECO:0000313" key="2">
    <source>
        <dbReference type="EMBL" id="CCG02455.1"/>
    </source>
</evidence>
<evidence type="ECO:0000313" key="3">
    <source>
        <dbReference type="Proteomes" id="UP000007517"/>
    </source>
</evidence>
<dbReference type="Pfam" id="PF14280">
    <property type="entry name" value="DUF4365"/>
    <property type="match status" value="1"/>
</dbReference>
<dbReference type="EMBL" id="FO117623">
    <property type="protein sequence ID" value="CCG02455.1"/>
    <property type="molecule type" value="Genomic_DNA"/>
</dbReference>
<feature type="domain" description="DUF4365" evidence="1">
    <location>
        <begin position="20"/>
        <end position="153"/>
    </location>
</feature>
<dbReference type="Proteomes" id="UP000007517">
    <property type="component" value="Chromosome"/>
</dbReference>
<proteinExistence type="predicted"/>
<organism evidence="2 3">
    <name type="scientific">Blastococcus saxobsidens (strain DD2)</name>
    <dbReference type="NCBI Taxonomy" id="1146883"/>
    <lineage>
        <taxon>Bacteria</taxon>
        <taxon>Bacillati</taxon>
        <taxon>Actinomycetota</taxon>
        <taxon>Actinomycetes</taxon>
        <taxon>Geodermatophilales</taxon>
        <taxon>Geodermatophilaceae</taxon>
        <taxon>Blastococcus</taxon>
    </lineage>
</organism>
<gene>
    <name evidence="2" type="ordered locus">BLASA_1526</name>
</gene>
<reference evidence="2 3" key="1">
    <citation type="journal article" date="2012" name="J. Bacteriol.">
        <title>Genome Sequence of Blastococcus saxobsidens DD2, a Stone-Inhabiting Bacterium.</title>
        <authorList>
            <person name="Chouaia B."/>
            <person name="Crotti E."/>
            <person name="Brusetti L."/>
            <person name="Daffonchio D."/>
            <person name="Essoussi I."/>
            <person name="Nouioui I."/>
            <person name="Sbissi I."/>
            <person name="Ghodhbane-Gtari F."/>
            <person name="Gtari M."/>
            <person name="Vacherie B."/>
            <person name="Barbe V."/>
            <person name="Medigue C."/>
            <person name="Gury J."/>
            <person name="Pujic P."/>
            <person name="Normand P."/>
        </authorList>
    </citation>
    <scope>NUCLEOTIDE SEQUENCE [LARGE SCALE GENOMIC DNA]</scope>
    <source>
        <strain evidence="2 3">DD2</strain>
    </source>
</reference>
<sequence length="359" mass="40550">MSRRRNADERKKLRIGHVSERGAVNAARALLERHGLVVDEVDGRSDYGRDLVVDITEDGALTGSVVGIQVKGDRRFIRADDWELPATPKDRRYWSESSVPVFGILWDPDSGRLRWANLTAYARTASRPGPEDIVRFPPSQALSDETLPALIQAANEHLRLWSPAAVLGLFDTNDEWRRNAVYDCWTLGRSDVRAFVLLRRALPGLRGESLRQAIITLSYLTPHPDIYWHSGNWIPPGIKQQARASFRWSAEELVHLVSAVEERPEETPGWERGGLGQCLWCLLVEDGELERVAAQAVGLAVARSELEVALRLLVIAQARADAPLDMVRQLIELNPRLRAHWYLTELVQDLEEFGFVDVY</sequence>
<evidence type="ECO:0000259" key="1">
    <source>
        <dbReference type="Pfam" id="PF14280"/>
    </source>
</evidence>
<dbReference type="RefSeq" id="WP_014375349.1">
    <property type="nucleotide sequence ID" value="NC_016943.1"/>
</dbReference>
<keyword evidence="3" id="KW-1185">Reference proteome</keyword>
<dbReference type="KEGG" id="bsd:BLASA_1526"/>
<dbReference type="eggNOG" id="ENOG5032RDP">
    <property type="taxonomic scope" value="Bacteria"/>
</dbReference>
<accession>H6RLC9</accession>